<comment type="similarity">
    <text evidence="1">Belongs to the peptidase S9C family.</text>
</comment>
<evidence type="ECO:0000313" key="5">
    <source>
        <dbReference type="EMBL" id="KAF9449698.1"/>
    </source>
</evidence>
<dbReference type="Proteomes" id="UP000807342">
    <property type="component" value="Unassembled WGS sequence"/>
</dbReference>
<dbReference type="InterPro" id="IPR045550">
    <property type="entry name" value="AARE_N"/>
</dbReference>
<dbReference type="PANTHER" id="PTHR42776:SF4">
    <property type="entry name" value="ACYLAMINO-ACID-RELEASING ENZYME"/>
    <property type="match status" value="1"/>
</dbReference>
<evidence type="ECO:0000256" key="2">
    <source>
        <dbReference type="ARBA" id="ARBA00022801"/>
    </source>
</evidence>
<gene>
    <name evidence="5" type="ORF">P691DRAFT_799064</name>
</gene>
<protein>
    <submittedName>
        <fullName evidence="5">Alpha/beta-hydrolase</fullName>
    </submittedName>
</protein>
<evidence type="ECO:0000259" key="3">
    <source>
        <dbReference type="Pfam" id="PF00561"/>
    </source>
</evidence>
<name>A0A9P5XEU7_9AGAR</name>
<reference evidence="5" key="1">
    <citation type="submission" date="2020-11" db="EMBL/GenBank/DDBJ databases">
        <authorList>
            <consortium name="DOE Joint Genome Institute"/>
            <person name="Ahrendt S."/>
            <person name="Riley R."/>
            <person name="Andreopoulos W."/>
            <person name="Labutti K."/>
            <person name="Pangilinan J."/>
            <person name="Ruiz-Duenas F.J."/>
            <person name="Barrasa J.M."/>
            <person name="Sanchez-Garcia M."/>
            <person name="Camarero S."/>
            <person name="Miyauchi S."/>
            <person name="Serrano A."/>
            <person name="Linde D."/>
            <person name="Babiker R."/>
            <person name="Drula E."/>
            <person name="Ayuso-Fernandez I."/>
            <person name="Pacheco R."/>
            <person name="Padilla G."/>
            <person name="Ferreira P."/>
            <person name="Barriuso J."/>
            <person name="Kellner H."/>
            <person name="Castanera R."/>
            <person name="Alfaro M."/>
            <person name="Ramirez L."/>
            <person name="Pisabarro A.G."/>
            <person name="Kuo A."/>
            <person name="Tritt A."/>
            <person name="Lipzen A."/>
            <person name="He G."/>
            <person name="Yan M."/>
            <person name="Ng V."/>
            <person name="Cullen D."/>
            <person name="Martin F."/>
            <person name="Rosso M.-N."/>
            <person name="Henrissat B."/>
            <person name="Hibbett D."/>
            <person name="Martinez A.T."/>
            <person name="Grigoriev I.V."/>
        </authorList>
    </citation>
    <scope>NUCLEOTIDE SEQUENCE</scope>
    <source>
        <strain evidence="5">MF-IS2</strain>
    </source>
</reference>
<organism evidence="5 6">
    <name type="scientific">Macrolepiota fuliginosa MF-IS2</name>
    <dbReference type="NCBI Taxonomy" id="1400762"/>
    <lineage>
        <taxon>Eukaryota</taxon>
        <taxon>Fungi</taxon>
        <taxon>Dikarya</taxon>
        <taxon>Basidiomycota</taxon>
        <taxon>Agaricomycotina</taxon>
        <taxon>Agaricomycetes</taxon>
        <taxon>Agaricomycetidae</taxon>
        <taxon>Agaricales</taxon>
        <taxon>Agaricineae</taxon>
        <taxon>Agaricaceae</taxon>
        <taxon>Macrolepiota</taxon>
    </lineage>
</organism>
<evidence type="ECO:0000256" key="1">
    <source>
        <dbReference type="ARBA" id="ARBA00010040"/>
    </source>
</evidence>
<keyword evidence="6" id="KW-1185">Reference proteome</keyword>
<dbReference type="Gene3D" id="3.40.50.1820">
    <property type="entry name" value="alpha/beta hydrolase"/>
    <property type="match status" value="1"/>
</dbReference>
<feature type="domain" description="Acylamino-acid-releasing enzyme N-terminal" evidence="4">
    <location>
        <begin position="49"/>
        <end position="449"/>
    </location>
</feature>
<evidence type="ECO:0000259" key="4">
    <source>
        <dbReference type="Pfam" id="PF19283"/>
    </source>
</evidence>
<feature type="domain" description="AB hydrolase-1" evidence="3">
    <location>
        <begin position="540"/>
        <end position="746"/>
    </location>
</feature>
<proteinExistence type="inferred from homology"/>
<comment type="caution">
    <text evidence="5">The sequence shown here is derived from an EMBL/GenBank/DDBJ whole genome shotgun (WGS) entry which is preliminary data.</text>
</comment>
<dbReference type="GO" id="GO:0006508">
    <property type="term" value="P:proteolysis"/>
    <property type="evidence" value="ECO:0007669"/>
    <property type="project" value="InterPro"/>
</dbReference>
<sequence>MYTCLAEIPVPLSATFIDPDVVQIAYSVRNHLSNTKKTLTKIIPLAASVTGLPLQEVGEVVAHTVSPSFKFRANLRESKQGTSTKRFVEIWSGDRAYVSFEVTDYHQAFYLDEYLSTLIFSPSETALLYTAEANAPHVTPDDPYAKYRYRPSFGEGFGGKKRPHFFLLRWSSPTTPDPPAPKPTLYEIHPENDDLLFGQGIFFPTPEETTIYATGYEFTPNGRLLGIKGCYNRPFGVWELHFQKQTDDDHDNSDEKKHDLIIYSARKISDTNSGRSPRILQEDSRSILYWLSSNAGGPHISTASLQALDITSLDAISPEIASRTRTVLSAPKVKGSDFPGLYPPFNLPTRAFLQPEYGPAELITQSQWGSRTVILSISPSTGAIKNLTPPDPGQSSESLCGIVHNAHTGLFSWALLATDGKNRIICSRSSPAIPYQIYLGTFSEKGLRWSMLDQPDLAPDVYSALGSIHTSIHPIPDRHPTETIVIRSVLPNDLRGKNVPLVTVPHGGPHAATTTAFSPATTALVLEGYTLSLPNYTGTPGYGQDEVSKLLGQCGTLDVEDVHASTLHVVNDLQLAQFGQGDIFVMGGSHGGFIAAHLISRYPNIYSAAILRNPVITCGEVSGTDIPDWYFAEFGFQDDFPIHSSPPFSDLSTAMKSPTIPHFDAAPHVTPRIFEGLYEASPSTALVNRLKNRSQQPNRSRHIPPVLLLIGTSDQRVSPTQGTGLYHLLKGAGEEVEMLVFDGEGHPLDGVEAAKVGWEAGRDWLKKYGREEEL</sequence>
<accession>A0A9P5XEU7</accession>
<dbReference type="Pfam" id="PF19283">
    <property type="entry name" value="APEH_N"/>
    <property type="match status" value="1"/>
</dbReference>
<dbReference type="OrthoDB" id="43744at2759"/>
<dbReference type="PANTHER" id="PTHR42776">
    <property type="entry name" value="SERINE PEPTIDASE S9 FAMILY MEMBER"/>
    <property type="match status" value="1"/>
</dbReference>
<dbReference type="SUPFAM" id="SSF53474">
    <property type="entry name" value="alpha/beta-Hydrolases"/>
    <property type="match status" value="1"/>
</dbReference>
<dbReference type="InterPro" id="IPR029058">
    <property type="entry name" value="AB_hydrolase_fold"/>
</dbReference>
<dbReference type="InterPro" id="IPR000073">
    <property type="entry name" value="AB_hydrolase_1"/>
</dbReference>
<keyword evidence="2" id="KW-0378">Hydrolase</keyword>
<dbReference type="EMBL" id="MU151123">
    <property type="protein sequence ID" value="KAF9449698.1"/>
    <property type="molecule type" value="Genomic_DNA"/>
</dbReference>
<dbReference type="AlphaFoldDB" id="A0A9P5XEU7"/>
<evidence type="ECO:0000313" key="6">
    <source>
        <dbReference type="Proteomes" id="UP000807342"/>
    </source>
</evidence>
<dbReference type="GO" id="GO:0004252">
    <property type="term" value="F:serine-type endopeptidase activity"/>
    <property type="evidence" value="ECO:0007669"/>
    <property type="project" value="TreeGrafter"/>
</dbReference>
<dbReference type="Pfam" id="PF00561">
    <property type="entry name" value="Abhydrolase_1"/>
    <property type="match status" value="1"/>
</dbReference>